<dbReference type="AlphaFoldDB" id="A0A174U3S2"/>
<dbReference type="Proteomes" id="UP000095746">
    <property type="component" value="Unassembled WGS sequence"/>
</dbReference>
<feature type="transmembrane region" description="Helical" evidence="9">
    <location>
        <begin position="384"/>
        <end position="412"/>
    </location>
</feature>
<dbReference type="Proteomes" id="UP000595792">
    <property type="component" value="Chromosome"/>
</dbReference>
<dbReference type="InterPro" id="IPR018461">
    <property type="entry name" value="Na/H_Antiport_NhaC-like_C"/>
</dbReference>
<keyword evidence="4" id="KW-1003">Cell membrane</keyword>
<evidence type="ECO:0000313" key="15">
    <source>
        <dbReference type="EMBL" id="QQR06176.1"/>
    </source>
</evidence>
<feature type="transmembrane region" description="Helical" evidence="9">
    <location>
        <begin position="343"/>
        <end position="363"/>
    </location>
</feature>
<keyword evidence="2" id="KW-0813">Transport</keyword>
<dbReference type="GO" id="GO:0015297">
    <property type="term" value="F:antiporter activity"/>
    <property type="evidence" value="ECO:0007669"/>
    <property type="project" value="UniProtKB-KW"/>
</dbReference>
<proteinExistence type="inferred from homology"/>
<dbReference type="KEGG" id="fpla:A4U99_08145"/>
<reference evidence="17 18" key="2">
    <citation type="journal article" date="2019" name="Nat. Med.">
        <title>A library of human gut bacterial isolates paired with longitudinal multiomics data enables mechanistic microbiome research.</title>
        <authorList>
            <person name="Poyet M."/>
            <person name="Groussin M."/>
            <person name="Gibbons S.M."/>
            <person name="Avila-Pacheco J."/>
            <person name="Jiang X."/>
            <person name="Kearney S.M."/>
            <person name="Perrotta A.R."/>
            <person name="Berdy B."/>
            <person name="Zhao S."/>
            <person name="Lieberman T.D."/>
            <person name="Swanson P.K."/>
            <person name="Smith M."/>
            <person name="Roesemann S."/>
            <person name="Alexander J.E."/>
            <person name="Rich S.A."/>
            <person name="Livny J."/>
            <person name="Vlamakis H."/>
            <person name="Clish C."/>
            <person name="Bullock K."/>
            <person name="Deik A."/>
            <person name="Scott J."/>
            <person name="Pierce K.A."/>
            <person name="Xavier R.J."/>
            <person name="Alm E.J."/>
        </authorList>
    </citation>
    <scope>NUCLEOTIDE SEQUENCE [LARGE SCALE GENOMIC DNA]</scope>
    <source>
        <strain evidence="13 18">BIOML-A2</strain>
        <strain evidence="14 17">BIOML-A5</strain>
    </source>
</reference>
<keyword evidence="3" id="KW-0050">Antiport</keyword>
<reference evidence="15 19" key="3">
    <citation type="submission" date="2020-11" db="EMBL/GenBank/DDBJ databases">
        <title>Closed and high quality bacterial genomes of the OMM12 community.</title>
        <authorList>
            <person name="Marbouty M."/>
            <person name="Lamy-Besnier Q."/>
            <person name="Debarbieux L."/>
            <person name="Koszul R."/>
        </authorList>
    </citation>
    <scope>NUCLEOTIDE SEQUENCE [LARGE SCALE GENOMIC DNA]</scope>
    <source>
        <strain evidence="15 19">YL31</strain>
    </source>
</reference>
<dbReference type="RefSeq" id="WP_007491703.1">
    <property type="nucleotide sequence ID" value="NZ_AP031431.1"/>
</dbReference>
<evidence type="ECO:0000256" key="5">
    <source>
        <dbReference type="ARBA" id="ARBA00022692"/>
    </source>
</evidence>
<evidence type="ECO:0000313" key="13">
    <source>
        <dbReference type="EMBL" id="MSB18137.1"/>
    </source>
</evidence>
<feature type="transmembrane region" description="Helical" evidence="9">
    <location>
        <begin position="111"/>
        <end position="132"/>
    </location>
</feature>
<evidence type="ECO:0000313" key="11">
    <source>
        <dbReference type="EMBL" id="CUO77998.1"/>
    </source>
</evidence>
<feature type="transmembrane region" description="Helical" evidence="9">
    <location>
        <begin position="199"/>
        <end position="219"/>
    </location>
</feature>
<evidence type="ECO:0000313" key="16">
    <source>
        <dbReference type="Proteomes" id="UP000095746"/>
    </source>
</evidence>
<keyword evidence="6 9" id="KW-1133">Transmembrane helix</keyword>
<sequence>MEAEKKYAETYGGKVGGILPLLGMIAAIVVLCFTGMSSLRNFWGAGFMAMVIGLLVFKDKNRYAKAVMKGFANPSFTMLFPIFIAAGILSQILTAAHLVDGLVYLVSLVNIPPAIIPCVTFVLCAVMSTVTGSSAAALLATMPMLFPMGVQMGCPAGLVLGAICSGSEFGNNLSPISDVTITSSIGQEVDIIAAVRTRVWYSLAAGIPALILFFVFGLATTKGVDLASLSVDSSSSLGLIFIIIPILVAVLILRKTNFLVALVVGDLLGIILLLILGYSDVASIFAADGLLASGTLSLMDVLVFMALIFVVLALTEEVGVLDSFQTFMVRHAKTPRMAETVSGVFTCIFCAIIGSGMSTIAFISPIVRNIMKPFHIARTRAANYIAGFASGISWMVPHGVNTLTALAVAMGTGVVGDDFTMLNFIPYNFFCIGLIVVYWAAILTGIGRKKDEGGLQNEV</sequence>
<dbReference type="EMBL" id="CP065315">
    <property type="protein sequence ID" value="QQR06176.1"/>
    <property type="molecule type" value="Genomic_DNA"/>
</dbReference>
<feature type="domain" description="Na+/H+ antiporter NhaC-like C-terminal" evidence="10">
    <location>
        <begin position="23"/>
        <end position="217"/>
    </location>
</feature>
<dbReference type="PANTHER" id="PTHR33451">
    <property type="entry name" value="MALATE-2H(+)/NA(+)-LACTATE ANTIPORTER"/>
    <property type="match status" value="1"/>
</dbReference>
<feature type="transmembrane region" description="Helical" evidence="9">
    <location>
        <begin position="290"/>
        <end position="314"/>
    </location>
</feature>
<dbReference type="EMBL" id="JAQLWV010000008">
    <property type="protein sequence ID" value="MDB7932789.1"/>
    <property type="molecule type" value="Genomic_DNA"/>
</dbReference>
<evidence type="ECO:0000313" key="17">
    <source>
        <dbReference type="Proteomes" id="UP000429811"/>
    </source>
</evidence>
<feature type="transmembrane region" description="Helical" evidence="9">
    <location>
        <begin position="15"/>
        <end position="36"/>
    </location>
</feature>
<evidence type="ECO:0000256" key="6">
    <source>
        <dbReference type="ARBA" id="ARBA00022989"/>
    </source>
</evidence>
<name>A0A174U3S2_FLAPL</name>
<gene>
    <name evidence="11" type="primary">mleN_3</name>
    <name evidence="11" type="ORF">ERS852411_02148</name>
    <name evidence="14" type="ORF">GKE90_00135</name>
    <name evidence="13" type="ORF">GKE97_01235</name>
    <name evidence="15" type="ORF">I5Q84_01315</name>
    <name evidence="12" type="ORF">PNE06_06840</name>
</gene>
<feature type="transmembrane region" description="Helical" evidence="9">
    <location>
        <begin position="424"/>
        <end position="446"/>
    </location>
</feature>
<evidence type="ECO:0000256" key="8">
    <source>
        <dbReference type="ARBA" id="ARBA00038435"/>
    </source>
</evidence>
<dbReference type="OrthoDB" id="9790605at2"/>
<dbReference type="InterPro" id="IPR052180">
    <property type="entry name" value="NhaC_Na-H+_Antiporter"/>
</dbReference>
<dbReference type="Proteomes" id="UP000434475">
    <property type="component" value="Unassembled WGS sequence"/>
</dbReference>
<evidence type="ECO:0000313" key="12">
    <source>
        <dbReference type="EMBL" id="MDB7932789.1"/>
    </source>
</evidence>
<feature type="transmembrane region" description="Helical" evidence="9">
    <location>
        <begin position="231"/>
        <end position="252"/>
    </location>
</feature>
<evidence type="ECO:0000256" key="3">
    <source>
        <dbReference type="ARBA" id="ARBA00022449"/>
    </source>
</evidence>
<evidence type="ECO:0000256" key="4">
    <source>
        <dbReference type="ARBA" id="ARBA00022475"/>
    </source>
</evidence>
<keyword evidence="7 9" id="KW-0472">Membrane</keyword>
<evidence type="ECO:0000256" key="9">
    <source>
        <dbReference type="SAM" id="Phobius"/>
    </source>
</evidence>
<feature type="transmembrane region" description="Helical" evidence="9">
    <location>
        <begin position="78"/>
        <end position="99"/>
    </location>
</feature>
<reference evidence="11 16" key="1">
    <citation type="submission" date="2015-09" db="EMBL/GenBank/DDBJ databases">
        <authorList>
            <consortium name="Pathogen Informatics"/>
        </authorList>
    </citation>
    <scope>NUCLEOTIDE SEQUENCE [LARGE SCALE GENOMIC DNA]</scope>
    <source>
        <strain evidence="11 16">2789STDY5608854</strain>
    </source>
</reference>
<dbReference type="Pfam" id="PF03553">
    <property type="entry name" value="Na_H_antiporter"/>
    <property type="match status" value="1"/>
</dbReference>
<keyword evidence="5 9" id="KW-0812">Transmembrane</keyword>
<dbReference type="EMBL" id="WKPO01000001">
    <property type="protein sequence ID" value="MSB47120.1"/>
    <property type="molecule type" value="Genomic_DNA"/>
</dbReference>
<organism evidence="14 17">
    <name type="scientific">Flavonifractor plautii</name>
    <name type="common">Fusobacterium plautii</name>
    <dbReference type="NCBI Taxonomy" id="292800"/>
    <lineage>
        <taxon>Bacteria</taxon>
        <taxon>Bacillati</taxon>
        <taxon>Bacillota</taxon>
        <taxon>Clostridia</taxon>
        <taxon>Eubacteriales</taxon>
        <taxon>Oscillospiraceae</taxon>
        <taxon>Flavonifractor</taxon>
    </lineage>
</organism>
<evidence type="ECO:0000259" key="10">
    <source>
        <dbReference type="Pfam" id="PF03553"/>
    </source>
</evidence>
<dbReference type="EMBL" id="CYZT01000168">
    <property type="protein sequence ID" value="CUO77998.1"/>
    <property type="molecule type" value="Genomic_DNA"/>
</dbReference>
<comment type="subcellular location">
    <subcellularLocation>
        <location evidence="1">Cell membrane</location>
        <topology evidence="1">Multi-pass membrane protein</topology>
    </subcellularLocation>
</comment>
<dbReference type="GO" id="GO:0005886">
    <property type="term" value="C:plasma membrane"/>
    <property type="evidence" value="ECO:0007669"/>
    <property type="project" value="UniProtKB-SubCell"/>
</dbReference>
<reference evidence="12" key="4">
    <citation type="submission" date="2023-01" db="EMBL/GenBank/DDBJ databases">
        <title>Human gut microbiome strain richness.</title>
        <authorList>
            <person name="Chen-Liaw A."/>
        </authorList>
    </citation>
    <scope>NUCLEOTIDE SEQUENCE</scope>
    <source>
        <strain evidence="12">1001287st1_F4_1001285I_161205</strain>
    </source>
</reference>
<evidence type="ECO:0000256" key="2">
    <source>
        <dbReference type="ARBA" id="ARBA00022448"/>
    </source>
</evidence>
<comment type="similarity">
    <text evidence="8">Belongs to the NhaC Na(+)/H(+) (TC 2.A.35) antiporter family.</text>
</comment>
<feature type="transmembrane region" description="Helical" evidence="9">
    <location>
        <begin position="42"/>
        <end position="57"/>
    </location>
</feature>
<accession>A0A174U3S2</accession>
<evidence type="ECO:0000256" key="1">
    <source>
        <dbReference type="ARBA" id="ARBA00004651"/>
    </source>
</evidence>
<dbReference type="GeneID" id="63973683"/>
<evidence type="ECO:0000313" key="18">
    <source>
        <dbReference type="Proteomes" id="UP000434475"/>
    </source>
</evidence>
<dbReference type="PANTHER" id="PTHR33451:SF5">
    <property type="entry name" value="NA+_H+ ANTIPORTER"/>
    <property type="match status" value="1"/>
</dbReference>
<dbReference type="EMBL" id="WKPR01000001">
    <property type="protein sequence ID" value="MSB18137.1"/>
    <property type="molecule type" value="Genomic_DNA"/>
</dbReference>
<evidence type="ECO:0000256" key="7">
    <source>
        <dbReference type="ARBA" id="ARBA00023136"/>
    </source>
</evidence>
<feature type="transmembrane region" description="Helical" evidence="9">
    <location>
        <begin position="258"/>
        <end position="278"/>
    </location>
</feature>
<protein>
    <submittedName>
        <fullName evidence="11">Malate-2H(+)/Na(+)-lactate antiporter</fullName>
    </submittedName>
    <submittedName>
        <fullName evidence="12">Na+/H+ antiporter NhaC family protein</fullName>
    </submittedName>
</protein>
<evidence type="ECO:0000313" key="14">
    <source>
        <dbReference type="EMBL" id="MSB47120.1"/>
    </source>
</evidence>
<evidence type="ECO:0000313" key="19">
    <source>
        <dbReference type="Proteomes" id="UP000595792"/>
    </source>
</evidence>
<dbReference type="Proteomes" id="UP001211173">
    <property type="component" value="Unassembled WGS sequence"/>
</dbReference>
<dbReference type="Proteomes" id="UP000429811">
    <property type="component" value="Unassembled WGS sequence"/>
</dbReference>